<name>M1DXZ1_SOLTU</name>
<sequence>MRQTFDIASTLLDEMTKINRAWYTREDQVSPLNLGLTNEQLKKNQERDENMAKIMIQMDLLTKHVMESGYKVVNAVGANSMSPNEMQFEDRYNEEVHFLSNQAGGSHLSYPRSGGNQGWNRDCDDGWRDRDRDWCDRDMARPKLLVRGLAPRKKEKGVIITTGVTPPRATHHKPPQGSVKGKGKKRVVASSISSSLDSMGIDSTHLTSFESEREEVVGSRTPIHTLATEGELLKRKHSKLRSKDVHDPLARLPVLSTPLAPTTT</sequence>
<reference evidence="2" key="2">
    <citation type="submission" date="2015-06" db="UniProtKB">
        <authorList>
            <consortium name="EnsemblPlants"/>
        </authorList>
    </citation>
    <scope>IDENTIFICATION</scope>
    <source>
        <strain evidence="2">DM1-3 516 R44</strain>
    </source>
</reference>
<dbReference type="Gramene" id="PGSC0003DMT400096218">
    <property type="protein sequence ID" value="PGSC0003DMT400096218"/>
    <property type="gene ID" value="PGSC0003DMG400045789"/>
</dbReference>
<accession>M1DXZ1</accession>
<evidence type="ECO:0000256" key="1">
    <source>
        <dbReference type="SAM" id="MobiDB-lite"/>
    </source>
</evidence>
<reference evidence="3" key="1">
    <citation type="journal article" date="2011" name="Nature">
        <title>Genome sequence and analysis of the tuber crop potato.</title>
        <authorList>
            <consortium name="The Potato Genome Sequencing Consortium"/>
        </authorList>
    </citation>
    <scope>NUCLEOTIDE SEQUENCE [LARGE SCALE GENOMIC DNA]</scope>
    <source>
        <strain evidence="3">cv. DM1-3 516 R44</strain>
    </source>
</reference>
<dbReference type="HOGENOM" id="CLU_1055252_0_0_1"/>
<evidence type="ECO:0000313" key="3">
    <source>
        <dbReference type="Proteomes" id="UP000011115"/>
    </source>
</evidence>
<dbReference type="AlphaFoldDB" id="M1DXZ1"/>
<feature type="region of interest" description="Disordered" evidence="1">
    <location>
        <begin position="164"/>
        <end position="185"/>
    </location>
</feature>
<evidence type="ECO:0008006" key="4">
    <source>
        <dbReference type="Google" id="ProtNLM"/>
    </source>
</evidence>
<proteinExistence type="predicted"/>
<dbReference type="InParanoid" id="M1DXZ1"/>
<dbReference type="PaxDb" id="4113-PGSC0003DMT400096218"/>
<keyword evidence="3" id="KW-1185">Reference proteome</keyword>
<organism evidence="2 3">
    <name type="scientific">Solanum tuberosum</name>
    <name type="common">Potato</name>
    <dbReference type="NCBI Taxonomy" id="4113"/>
    <lineage>
        <taxon>Eukaryota</taxon>
        <taxon>Viridiplantae</taxon>
        <taxon>Streptophyta</taxon>
        <taxon>Embryophyta</taxon>
        <taxon>Tracheophyta</taxon>
        <taxon>Spermatophyta</taxon>
        <taxon>Magnoliopsida</taxon>
        <taxon>eudicotyledons</taxon>
        <taxon>Gunneridae</taxon>
        <taxon>Pentapetalae</taxon>
        <taxon>asterids</taxon>
        <taxon>lamiids</taxon>
        <taxon>Solanales</taxon>
        <taxon>Solanaceae</taxon>
        <taxon>Solanoideae</taxon>
        <taxon>Solaneae</taxon>
        <taxon>Solanum</taxon>
    </lineage>
</organism>
<dbReference type="EnsemblPlants" id="PGSC0003DMT400096218">
    <property type="protein sequence ID" value="PGSC0003DMT400096218"/>
    <property type="gene ID" value="PGSC0003DMG400045789"/>
</dbReference>
<evidence type="ECO:0000313" key="2">
    <source>
        <dbReference type="EnsemblPlants" id="PGSC0003DMT400096218"/>
    </source>
</evidence>
<protein>
    <recommendedName>
        <fullName evidence="4">Integrase core domain containing protein</fullName>
    </recommendedName>
</protein>
<dbReference type="Proteomes" id="UP000011115">
    <property type="component" value="Unassembled WGS sequence"/>
</dbReference>